<evidence type="ECO:0000313" key="2">
    <source>
        <dbReference type="Proteomes" id="UP001596074"/>
    </source>
</evidence>
<dbReference type="Proteomes" id="UP001596074">
    <property type="component" value="Unassembled WGS sequence"/>
</dbReference>
<name>A0ABW1A9L1_9ACTN</name>
<dbReference type="EMBL" id="JBHSON010000066">
    <property type="protein sequence ID" value="MFC5751247.1"/>
    <property type="molecule type" value="Genomic_DNA"/>
</dbReference>
<reference evidence="2" key="1">
    <citation type="journal article" date="2019" name="Int. J. Syst. Evol. Microbiol.">
        <title>The Global Catalogue of Microorganisms (GCM) 10K type strain sequencing project: providing services to taxonomists for standard genome sequencing and annotation.</title>
        <authorList>
            <consortium name="The Broad Institute Genomics Platform"/>
            <consortium name="The Broad Institute Genome Sequencing Center for Infectious Disease"/>
            <person name="Wu L."/>
            <person name="Ma J."/>
        </authorList>
    </citation>
    <scope>NUCLEOTIDE SEQUENCE [LARGE SCALE GENOMIC DNA]</scope>
    <source>
        <strain evidence="2">KCTC 42087</strain>
    </source>
</reference>
<keyword evidence="2" id="KW-1185">Reference proteome</keyword>
<accession>A0ABW1A9L1</accession>
<sequence>MRNLNIPDQSWTMQSETAEAQQAEVTEVQELDESADLEYGLTFVYARV</sequence>
<evidence type="ECO:0000313" key="1">
    <source>
        <dbReference type="EMBL" id="MFC5751247.1"/>
    </source>
</evidence>
<protein>
    <submittedName>
        <fullName evidence="1">Uncharacterized protein</fullName>
    </submittedName>
</protein>
<comment type="caution">
    <text evidence="1">The sequence shown here is derived from an EMBL/GenBank/DDBJ whole genome shotgun (WGS) entry which is preliminary data.</text>
</comment>
<proteinExistence type="predicted"/>
<dbReference type="RefSeq" id="WP_378287147.1">
    <property type="nucleotide sequence ID" value="NZ_JBHSON010000066.1"/>
</dbReference>
<gene>
    <name evidence="1" type="ORF">ACFPZN_37005</name>
</gene>
<organism evidence="1 2">
    <name type="scientific">Actinomadura rugatobispora</name>
    <dbReference type="NCBI Taxonomy" id="1994"/>
    <lineage>
        <taxon>Bacteria</taxon>
        <taxon>Bacillati</taxon>
        <taxon>Actinomycetota</taxon>
        <taxon>Actinomycetes</taxon>
        <taxon>Streptosporangiales</taxon>
        <taxon>Thermomonosporaceae</taxon>
        <taxon>Actinomadura</taxon>
    </lineage>
</organism>